<protein>
    <submittedName>
        <fullName evidence="1">Uncharacterized protein</fullName>
    </submittedName>
</protein>
<reference evidence="1 2" key="1">
    <citation type="submission" date="2012-02" db="EMBL/GenBank/DDBJ databases">
        <title>The Genome Sequence of Bacteroides dorei CL02T12C06.</title>
        <authorList>
            <consortium name="The Broad Institute Genome Sequencing Platform"/>
            <person name="Earl A."/>
            <person name="Ward D."/>
            <person name="Feldgarden M."/>
            <person name="Gevers D."/>
            <person name="Zitomersky N.L."/>
            <person name="Coyne M.J."/>
            <person name="Comstock L.E."/>
            <person name="Young S.K."/>
            <person name="Zeng Q."/>
            <person name="Gargeya S."/>
            <person name="Fitzgerald M."/>
            <person name="Haas B."/>
            <person name="Abouelleil A."/>
            <person name="Alvarado L."/>
            <person name="Arachchi H.M."/>
            <person name="Berlin A."/>
            <person name="Chapman S.B."/>
            <person name="Gearin G."/>
            <person name="Goldberg J."/>
            <person name="Griggs A."/>
            <person name="Gujja S."/>
            <person name="Hansen M."/>
            <person name="Heiman D."/>
            <person name="Howarth C."/>
            <person name="Larimer J."/>
            <person name="Lui A."/>
            <person name="MacDonald P.J.P."/>
            <person name="McCowen C."/>
            <person name="Montmayeur A."/>
            <person name="Murphy C."/>
            <person name="Neiman D."/>
            <person name="Pearson M."/>
            <person name="Priest M."/>
            <person name="Roberts A."/>
            <person name="Saif S."/>
            <person name="Shea T."/>
            <person name="Sisk P."/>
            <person name="Stolte C."/>
            <person name="Sykes S."/>
            <person name="Wortman J."/>
            <person name="Nusbaum C."/>
            <person name="Birren B."/>
        </authorList>
    </citation>
    <scope>NUCLEOTIDE SEQUENCE [LARGE SCALE GENOMIC DNA]</scope>
    <source>
        <strain evidence="1 2">CL02T12C06</strain>
    </source>
</reference>
<name>I9R2N4_9BACT</name>
<accession>I9R2N4</accession>
<gene>
    <name evidence="1" type="ORF">HMPREF1064_01397</name>
</gene>
<evidence type="ECO:0000313" key="1">
    <source>
        <dbReference type="EMBL" id="EIY36581.1"/>
    </source>
</evidence>
<dbReference type="EMBL" id="AGXJ01000024">
    <property type="protein sequence ID" value="EIY36581.1"/>
    <property type="molecule type" value="Genomic_DNA"/>
</dbReference>
<proteinExistence type="predicted"/>
<organism evidence="1 2">
    <name type="scientific">Phocaeicola dorei CL02T12C06</name>
    <dbReference type="NCBI Taxonomy" id="997876"/>
    <lineage>
        <taxon>Bacteria</taxon>
        <taxon>Pseudomonadati</taxon>
        <taxon>Bacteroidota</taxon>
        <taxon>Bacteroidia</taxon>
        <taxon>Bacteroidales</taxon>
        <taxon>Bacteroidaceae</taxon>
        <taxon>Phocaeicola</taxon>
    </lineage>
</organism>
<dbReference type="AlphaFoldDB" id="I9R2N4"/>
<comment type="caution">
    <text evidence="1">The sequence shown here is derived from an EMBL/GenBank/DDBJ whole genome shotgun (WGS) entry which is preliminary data.</text>
</comment>
<dbReference type="Proteomes" id="UP000005974">
    <property type="component" value="Unassembled WGS sequence"/>
</dbReference>
<dbReference type="HOGENOM" id="CLU_3402047_0_0_10"/>
<sequence>MEAAFEETLMLFLLLATTFLKNTSHIAPIH</sequence>
<keyword evidence="2" id="KW-1185">Reference proteome</keyword>
<evidence type="ECO:0000313" key="2">
    <source>
        <dbReference type="Proteomes" id="UP000005974"/>
    </source>
</evidence>